<name>A0ABR4ABD1_9LECA</name>
<evidence type="ECO:0000313" key="2">
    <source>
        <dbReference type="Proteomes" id="UP001590950"/>
    </source>
</evidence>
<keyword evidence="2" id="KW-1185">Reference proteome</keyword>
<organism evidence="1 2">
    <name type="scientific">Stereocaulon virgatum</name>
    <dbReference type="NCBI Taxonomy" id="373712"/>
    <lineage>
        <taxon>Eukaryota</taxon>
        <taxon>Fungi</taxon>
        <taxon>Dikarya</taxon>
        <taxon>Ascomycota</taxon>
        <taxon>Pezizomycotina</taxon>
        <taxon>Lecanoromycetes</taxon>
        <taxon>OSLEUM clade</taxon>
        <taxon>Lecanoromycetidae</taxon>
        <taxon>Lecanorales</taxon>
        <taxon>Lecanorineae</taxon>
        <taxon>Stereocaulaceae</taxon>
        <taxon>Stereocaulon</taxon>
    </lineage>
</organism>
<protein>
    <submittedName>
        <fullName evidence="1">Uncharacterized protein</fullName>
    </submittedName>
</protein>
<accession>A0ABR4ABD1</accession>
<dbReference type="EMBL" id="JBEFKJ010000013">
    <property type="protein sequence ID" value="KAL2042761.1"/>
    <property type="molecule type" value="Genomic_DNA"/>
</dbReference>
<proteinExistence type="predicted"/>
<dbReference type="Proteomes" id="UP001590950">
    <property type="component" value="Unassembled WGS sequence"/>
</dbReference>
<gene>
    <name evidence="1" type="ORF">N7G274_004520</name>
</gene>
<sequence length="170" mass="19272">MATPVYLDIAPVLATNTPFGCPHILDIPSLYTKPLYHHLHIADIIATILYTHNPSTLSSFFDLEKPFRFQASHPSEDSEFTIIREGRTVRCGYQQVGNWFGQAWDEEHVYRMGVDARDPWVACSLKGHGVKIVSEDSVLKWGEKFCFHLIKQRGELFGVNPEGLMNPEVA</sequence>
<reference evidence="1 2" key="1">
    <citation type="submission" date="2024-09" db="EMBL/GenBank/DDBJ databases">
        <title>Rethinking Asexuality: The Enigmatic Case of Functional Sexual Genes in Lepraria (Stereocaulaceae).</title>
        <authorList>
            <person name="Doellman M."/>
            <person name="Sun Y."/>
            <person name="Barcenas-Pena A."/>
            <person name="Lumbsch H.T."/>
            <person name="Grewe F."/>
        </authorList>
    </citation>
    <scope>NUCLEOTIDE SEQUENCE [LARGE SCALE GENOMIC DNA]</scope>
    <source>
        <strain evidence="1 2">Mercado 3170</strain>
    </source>
</reference>
<comment type="caution">
    <text evidence="1">The sequence shown here is derived from an EMBL/GenBank/DDBJ whole genome shotgun (WGS) entry which is preliminary data.</text>
</comment>
<evidence type="ECO:0000313" key="1">
    <source>
        <dbReference type="EMBL" id="KAL2042761.1"/>
    </source>
</evidence>